<dbReference type="EMBL" id="JBGFUD010012034">
    <property type="protein sequence ID" value="MFH4983362.1"/>
    <property type="molecule type" value="Genomic_DNA"/>
</dbReference>
<proteinExistence type="predicted"/>
<keyword evidence="2" id="KW-1185">Reference proteome</keyword>
<sequence length="53" mass="6545">MLRDVQSFTRSKYLIDDLKRCFERYKGQRLVDIVPYHSEWRMKKIEDCLLFCA</sequence>
<dbReference type="AlphaFoldDB" id="A0ABD6F215"/>
<name>A0ABD6F215_9BILA</name>
<evidence type="ECO:0000313" key="1">
    <source>
        <dbReference type="EMBL" id="MFH4983362.1"/>
    </source>
</evidence>
<accession>A0ABD6F215</accession>
<dbReference type="Proteomes" id="UP001608902">
    <property type="component" value="Unassembled WGS sequence"/>
</dbReference>
<gene>
    <name evidence="1" type="ORF">AB6A40_010071</name>
</gene>
<reference evidence="1 2" key="1">
    <citation type="submission" date="2024-08" db="EMBL/GenBank/DDBJ databases">
        <title>Gnathostoma spinigerum genome.</title>
        <authorList>
            <person name="Gonzalez-Bertolin B."/>
            <person name="Monzon S."/>
            <person name="Zaballos A."/>
            <person name="Jimenez P."/>
            <person name="Dekumyoy P."/>
            <person name="Varona S."/>
            <person name="Cuesta I."/>
            <person name="Sumanam S."/>
            <person name="Adisakwattana P."/>
            <person name="Gasser R.B."/>
            <person name="Hernandez-Gonzalez A."/>
            <person name="Young N.D."/>
            <person name="Perteguer M.J."/>
        </authorList>
    </citation>
    <scope>NUCLEOTIDE SEQUENCE [LARGE SCALE GENOMIC DNA]</scope>
    <source>
        <strain evidence="1">AL3</strain>
        <tissue evidence="1">Liver</tissue>
    </source>
</reference>
<organism evidence="1 2">
    <name type="scientific">Gnathostoma spinigerum</name>
    <dbReference type="NCBI Taxonomy" id="75299"/>
    <lineage>
        <taxon>Eukaryota</taxon>
        <taxon>Metazoa</taxon>
        <taxon>Ecdysozoa</taxon>
        <taxon>Nematoda</taxon>
        <taxon>Chromadorea</taxon>
        <taxon>Rhabditida</taxon>
        <taxon>Spirurina</taxon>
        <taxon>Gnathostomatomorpha</taxon>
        <taxon>Gnathostomatoidea</taxon>
        <taxon>Gnathostomatidae</taxon>
        <taxon>Gnathostoma</taxon>
    </lineage>
</organism>
<protein>
    <submittedName>
        <fullName evidence="1">Uncharacterized protein</fullName>
    </submittedName>
</protein>
<evidence type="ECO:0000313" key="2">
    <source>
        <dbReference type="Proteomes" id="UP001608902"/>
    </source>
</evidence>
<feature type="non-terminal residue" evidence="1">
    <location>
        <position position="53"/>
    </location>
</feature>
<comment type="caution">
    <text evidence="1">The sequence shown here is derived from an EMBL/GenBank/DDBJ whole genome shotgun (WGS) entry which is preliminary data.</text>
</comment>